<organism evidence="2 3">
    <name type="scientific">Symbiodinium natans</name>
    <dbReference type="NCBI Taxonomy" id="878477"/>
    <lineage>
        <taxon>Eukaryota</taxon>
        <taxon>Sar</taxon>
        <taxon>Alveolata</taxon>
        <taxon>Dinophyceae</taxon>
        <taxon>Suessiales</taxon>
        <taxon>Symbiodiniaceae</taxon>
        <taxon>Symbiodinium</taxon>
    </lineage>
</organism>
<evidence type="ECO:0000256" key="1">
    <source>
        <dbReference type="SAM" id="MobiDB-lite"/>
    </source>
</evidence>
<feature type="region of interest" description="Disordered" evidence="1">
    <location>
        <begin position="414"/>
        <end position="480"/>
    </location>
</feature>
<protein>
    <submittedName>
        <fullName evidence="2">Uncharacterized protein</fullName>
    </submittedName>
</protein>
<dbReference type="AlphaFoldDB" id="A0A812NB34"/>
<dbReference type="Proteomes" id="UP000604046">
    <property type="component" value="Unassembled WGS sequence"/>
</dbReference>
<name>A0A812NB34_9DINO</name>
<sequence length="480" mass="53756">MSAAQEAQGDESESDSYDLAEPRSLIAFLSDVDVRLVRLEYLIELRESGRVLPRRQEAEKERTASGQPALVGVDELKDVMIDGVTAHMSTMVRSPSPMRVTVHIVSVSHVWESMQHPDPWRFQLDHIVDAYRPKQLDSLVWIFLDFVSLHQYRRDPDQESLFRRALKDMHVLYAHEAIKVHRIEELTPQSVRDGCVAGSSRIPVYWDAEQTVMDIPIWELKLNFTPYAARGWCQAERQWAALRASLKGASVPLPPEMFRSQMRQLKFTHQDDSETVFELQKKVFHQKVSSTTRLLVEDLDAEGLAVLLAALPSYHKLQELVVNALPEHVWKLVPTVVESGARELQVECESLRDEDAVALAADLSKEACAHLEQLHLKCATIGELGSNALRHMSAHRGATSRSALDFALTVADRAGQEAEHAERAPPAPLGHPGQPRATLRVLVSKRKRPQRPDPPMQVPAESGHADSPSFGGVSALVEPQ</sequence>
<evidence type="ECO:0000313" key="3">
    <source>
        <dbReference type="Proteomes" id="UP000604046"/>
    </source>
</evidence>
<gene>
    <name evidence="2" type="ORF">SNAT2548_LOCUS14814</name>
</gene>
<comment type="caution">
    <text evidence="2">The sequence shown here is derived from an EMBL/GenBank/DDBJ whole genome shotgun (WGS) entry which is preliminary data.</text>
</comment>
<dbReference type="OrthoDB" id="420557at2759"/>
<proteinExistence type="predicted"/>
<keyword evidence="3" id="KW-1185">Reference proteome</keyword>
<dbReference type="EMBL" id="CAJNDS010001780">
    <property type="protein sequence ID" value="CAE7279359.1"/>
    <property type="molecule type" value="Genomic_DNA"/>
</dbReference>
<evidence type="ECO:0000313" key="2">
    <source>
        <dbReference type="EMBL" id="CAE7279359.1"/>
    </source>
</evidence>
<feature type="compositionally biased region" description="Basic and acidic residues" evidence="1">
    <location>
        <begin position="414"/>
        <end position="423"/>
    </location>
</feature>
<accession>A0A812NB34</accession>
<reference evidence="2" key="1">
    <citation type="submission" date="2021-02" db="EMBL/GenBank/DDBJ databases">
        <authorList>
            <person name="Dougan E. K."/>
            <person name="Rhodes N."/>
            <person name="Thang M."/>
            <person name="Chan C."/>
        </authorList>
    </citation>
    <scope>NUCLEOTIDE SEQUENCE</scope>
</reference>